<gene>
    <name evidence="3" type="ORF">CL6EHI_093710</name>
</gene>
<dbReference type="VEuPathDB" id="AmoebaDB:EHI7A_083310"/>
<reference evidence="2" key="1">
    <citation type="submission" date="2012-06" db="EMBL/GenBank/DDBJ databases">
        <title>Short 5' UTR of Entamoeba genes.</title>
        <authorList>
            <person name="Hiranuka K."/>
            <person name="Kumagai M."/>
            <person name="Wakaguri H."/>
            <person name="Suzuki Y."/>
            <person name="Sugano S."/>
            <person name="Watanabe J."/>
            <person name="Makioka A."/>
        </authorList>
    </citation>
    <scope>NUCLEOTIDE SEQUENCE</scope>
    <source>
        <strain evidence="2">HM-1:IMSS</strain>
    </source>
</reference>
<keyword evidence="1" id="KW-0732">Signal</keyword>
<organism evidence="3 4">
    <name type="scientific">Entamoeba histolytica</name>
    <dbReference type="NCBI Taxonomy" id="5759"/>
    <lineage>
        <taxon>Eukaryota</taxon>
        <taxon>Amoebozoa</taxon>
        <taxon>Evosea</taxon>
        <taxon>Archamoebae</taxon>
        <taxon>Mastigamoebida</taxon>
        <taxon>Entamoebidae</taxon>
        <taxon>Entamoeba</taxon>
    </lineage>
</organism>
<dbReference type="Gene3D" id="2.10.220.10">
    <property type="entry name" value="Hormone Receptor, Insulin-like Growth Factor Receptor 1, Chain A, domain 2"/>
    <property type="match status" value="1"/>
</dbReference>
<dbReference type="VEuPathDB" id="AmoebaDB:KM1_146920"/>
<dbReference type="InterPro" id="IPR006212">
    <property type="entry name" value="Furin_repeat"/>
</dbReference>
<dbReference type="AlphaFoldDB" id="A0A5K1UWE1"/>
<dbReference type="InterPro" id="IPR053215">
    <property type="entry name" value="TKL_Ser/Thr_kinase"/>
</dbReference>
<dbReference type="SUPFAM" id="SSF57184">
    <property type="entry name" value="Growth factor receptor domain"/>
    <property type="match status" value="2"/>
</dbReference>
<accession>A0A060N2B6</accession>
<dbReference type="InterPro" id="IPR009030">
    <property type="entry name" value="Growth_fac_rcpt_cys_sf"/>
</dbReference>
<dbReference type="HOGENOM" id="CLU_593753_0_0_1"/>
<feature type="signal peptide" evidence="1">
    <location>
        <begin position="1"/>
        <end position="16"/>
    </location>
</feature>
<dbReference type="PANTHER" id="PTHR45756:SF1">
    <property type="entry name" value="PROTEIN KINASE DOMAIN CONTAINING PROTEIN"/>
    <property type="match status" value="1"/>
</dbReference>
<dbReference type="OMA" id="CHECTES"/>
<evidence type="ECO:0000313" key="3">
    <source>
        <dbReference type="EMBL" id="GAT93858.1"/>
    </source>
</evidence>
<reference evidence="3 4" key="2">
    <citation type="submission" date="2016-05" db="EMBL/GenBank/DDBJ databases">
        <title>First whole genome sequencing of Entamoeba histolytica HM1:IMSS-clone-6.</title>
        <authorList>
            <person name="Mukherjee Avik.K."/>
            <person name="Izumyama S."/>
            <person name="Nakada-Tsukui K."/>
            <person name="Nozaki T."/>
        </authorList>
    </citation>
    <scope>NUCLEOTIDE SEQUENCE [LARGE SCALE GENOMIC DNA]</scope>
    <source>
        <strain evidence="3 4">HM1:IMSS clone 6</strain>
    </source>
</reference>
<sequence length="466" mass="52926">MLLLLISLTTAIDVSCNISFCQECKEDHCSLCMDGFLLQNGECVYGRSVIKHCKTIKNNRCYKCFDGYHIHHGECEKNDILCVEYHKGHCQKCREGYTLIGDECKKCNVPGCVDCDGDVNKCNWCYHQFLRVNGSCIQTIDACDTYVNPLFEKSPCLTCREAYWIEDGKCVKTQIEHCMSVNKAHLCGTCYEPYEVNENGTACVKKEKKQIDGSEFNLYVRCELLQLDIPECMKCDDGFYRSNKTGEYKCHECTVSDKTTCEGKDKDSCRKCNSDCSFVNGKCELTNCAEHSLPYDSIPSKCKRCKPGYIPVDFEFCKKSDGCLKKVGDKCSECYDNYFITKDFSCEPCDVSCQTCSNSAKQCTSCVNEGYSHSYETCEVCSDTGCSNCDENKDFCTHCYDGYNIDENGKCVLKCFETDGKVCTICRDMYDGKYNFYLPTNGTCERYSEIAKKLKEKKCENDVCTE</sequence>
<feature type="chain" id="PRO_5023810407" evidence="1">
    <location>
        <begin position="17"/>
        <end position="466"/>
    </location>
</feature>
<dbReference type="Proteomes" id="UP000078387">
    <property type="component" value="Unassembled WGS sequence"/>
</dbReference>
<dbReference type="EMBL" id="BDEQ01000001">
    <property type="protein sequence ID" value="GAT93858.1"/>
    <property type="molecule type" value="Genomic_DNA"/>
</dbReference>
<proteinExistence type="evidence at transcript level"/>
<dbReference type="PANTHER" id="PTHR45756">
    <property type="entry name" value="PALMITOYLTRANSFERASE"/>
    <property type="match status" value="1"/>
</dbReference>
<protein>
    <submittedName>
        <fullName evidence="2 3">CXXC-rich protein</fullName>
    </submittedName>
</protein>
<accession>A0A5K1UWE1</accession>
<dbReference type="VEuPathDB" id="AmoebaDB:EHI5A_119870"/>
<name>A0A5K1UWE1_ENTHI</name>
<evidence type="ECO:0000256" key="1">
    <source>
        <dbReference type="SAM" id="SignalP"/>
    </source>
</evidence>
<dbReference type="VEuPathDB" id="AmoebaDB:EHI_093710"/>
<evidence type="ECO:0000313" key="4">
    <source>
        <dbReference type="Proteomes" id="UP000078387"/>
    </source>
</evidence>
<evidence type="ECO:0000313" key="2">
    <source>
        <dbReference type="EMBL" id="BAN37973.1"/>
    </source>
</evidence>
<dbReference type="VEuPathDB" id="AmoebaDB:EHI8A_085130"/>
<dbReference type="SMART" id="SM00261">
    <property type="entry name" value="FU"/>
    <property type="match status" value="5"/>
</dbReference>
<dbReference type="EMBL" id="AK419282">
    <property type="protein sequence ID" value="BAN37973.1"/>
    <property type="molecule type" value="mRNA"/>
</dbReference>